<reference evidence="3" key="1">
    <citation type="submission" date="2018-10" db="EMBL/GenBank/DDBJ databases">
        <authorList>
            <person name="Aoki K."/>
        </authorList>
    </citation>
    <scope>NUCLEOTIDE SEQUENCE</scope>
</reference>
<name>A0A3B1EA98_9ZZZZ</name>
<organism evidence="3">
    <name type="scientific">hydrothermal vent metagenome</name>
    <dbReference type="NCBI Taxonomy" id="652676"/>
    <lineage>
        <taxon>unclassified sequences</taxon>
        <taxon>metagenomes</taxon>
        <taxon>ecological metagenomes</taxon>
    </lineage>
</organism>
<sequence length="481" mass="52812">MNKTIKLSIVAILSAGLFIGCGSSESNGLSSSSDSTQQNGASTGYFIDAAVEGAHYKTTSGVEGDTDEFGRFLYNTGDEVELSLGKIILGKVQPGTDGKITPKTLIANYEVPDNNKSASIILMLRFLQSLDSDNNATNGITIDQDTLGKLSRLSTKVHFKTHVDEDYLIKLDDKYDLDLDEDYDGYLDIDAAKAKNHFQNSEDKFDNGHRPDENETNENYQGNRNGQGNGDGQGNRNRNGQGNGDGQGNRNRNGQGNGDGQGNRNRNGQGNENHQGNRNQLNLGDYNTTSNLSIDIKKSLAYMGNEERLAYDVYNALGNTYTDVKQFKNIASKSEIKHIQAVQALIQRYDINGTELSDGNFTSLNYQDTNISDMTAGVYGVVAVQDLYDTLIAEGNSSKINALKVGCKVEVTDINDLNKYITQANDANASDVKATFEFLRNGSYKHYWAFDKALKNEGITTGCYYEDDTLLTNKESIYPKN</sequence>
<dbReference type="SUPFAM" id="SSF47240">
    <property type="entry name" value="Ferritin-like"/>
    <property type="match status" value="1"/>
</dbReference>
<dbReference type="PROSITE" id="PS51257">
    <property type="entry name" value="PROKAR_LIPOPROTEIN"/>
    <property type="match status" value="1"/>
</dbReference>
<gene>
    <name evidence="3" type="ORF">MNB_ARC-1_554</name>
</gene>
<dbReference type="InterPro" id="IPR019243">
    <property type="entry name" value="DUF2202"/>
</dbReference>
<feature type="compositionally biased region" description="Basic and acidic residues" evidence="1">
    <location>
        <begin position="200"/>
        <end position="213"/>
    </location>
</feature>
<evidence type="ECO:0000313" key="3">
    <source>
        <dbReference type="EMBL" id="VAY87929.1"/>
    </source>
</evidence>
<accession>A0A3B1EA98</accession>
<dbReference type="AlphaFoldDB" id="A0A3B1EA98"/>
<proteinExistence type="predicted"/>
<dbReference type="InterPro" id="IPR012347">
    <property type="entry name" value="Ferritin-like"/>
</dbReference>
<dbReference type="EMBL" id="UOYO01000038">
    <property type="protein sequence ID" value="VAY87929.1"/>
    <property type="molecule type" value="Genomic_DNA"/>
</dbReference>
<dbReference type="Gene3D" id="1.20.1260.10">
    <property type="match status" value="1"/>
</dbReference>
<evidence type="ECO:0000256" key="1">
    <source>
        <dbReference type="SAM" id="MobiDB-lite"/>
    </source>
</evidence>
<evidence type="ECO:0000259" key="2">
    <source>
        <dbReference type="Pfam" id="PF09968"/>
    </source>
</evidence>
<dbReference type="InterPro" id="IPR009078">
    <property type="entry name" value="Ferritin-like_SF"/>
</dbReference>
<dbReference type="CDD" id="cd01048">
    <property type="entry name" value="Ferritin_like_AB2"/>
    <property type="match status" value="1"/>
</dbReference>
<feature type="domain" description="DUF2202" evidence="2">
    <location>
        <begin position="298"/>
        <end position="460"/>
    </location>
</feature>
<feature type="compositionally biased region" description="Low complexity" evidence="1">
    <location>
        <begin position="262"/>
        <end position="280"/>
    </location>
</feature>
<dbReference type="Pfam" id="PF09968">
    <property type="entry name" value="DUF2202"/>
    <property type="match status" value="1"/>
</dbReference>
<feature type="region of interest" description="Disordered" evidence="1">
    <location>
        <begin position="198"/>
        <end position="285"/>
    </location>
</feature>
<protein>
    <submittedName>
        <fullName evidence="3">Uncharacterized protein MJ0754</fullName>
    </submittedName>
</protein>